<feature type="transmembrane region" description="Helical" evidence="6">
    <location>
        <begin position="230"/>
        <end position="251"/>
    </location>
</feature>
<dbReference type="InterPro" id="IPR043428">
    <property type="entry name" value="LivM-like"/>
</dbReference>
<evidence type="ECO:0000256" key="1">
    <source>
        <dbReference type="ARBA" id="ARBA00004651"/>
    </source>
</evidence>
<evidence type="ECO:0000256" key="5">
    <source>
        <dbReference type="ARBA" id="ARBA00023136"/>
    </source>
</evidence>
<protein>
    <submittedName>
        <fullName evidence="7">Urea ABC transporter permease subunit UrtC</fullName>
    </submittedName>
</protein>
<dbReference type="AlphaFoldDB" id="A0A511MXK7"/>
<name>A0A511MXK7_DEIC1</name>
<keyword evidence="8" id="KW-1185">Reference proteome</keyword>
<dbReference type="PANTHER" id="PTHR30482">
    <property type="entry name" value="HIGH-AFFINITY BRANCHED-CHAIN AMINO ACID TRANSPORT SYSTEM PERMEASE"/>
    <property type="match status" value="1"/>
</dbReference>
<dbReference type="Pfam" id="PF02653">
    <property type="entry name" value="BPD_transp_2"/>
    <property type="match status" value="1"/>
</dbReference>
<sequence length="347" mass="37556">MKKFTLPFMAALFLVLAAAPAILDGYNLSLLGRFLALALVTLGLVWCWGKGGVLSLGQGVFFGLGGYAIAMHLKLMGLPAGEIPDFMMWNGMSDLPAWWAPFKSPIFAVAMVFVIPGIASFIMANLLFRRRITGVYVSLITQAVALAFATLLTSQQGVTGGFNGLTNFTTLFGANYGTPEMQKTLYWVTVGFVALTFVVGILLERTYFGKTLLAIRDGENRSRYLGYDPVPYKVFAFTLAGILAGVAGALFTLHVGVISPAMVGVVPSIEMVVWAAIGGRESLMGAILGTVLINFAKDRISTALPDAWLYIMGVLFMLVVLFPPQSWKLPRLFKASKKPTFKEVHGD</sequence>
<dbReference type="PANTHER" id="PTHR30482:SF4">
    <property type="entry name" value="SLR1201 PROTEIN"/>
    <property type="match status" value="1"/>
</dbReference>
<dbReference type="NCBIfam" id="TIGR03408">
    <property type="entry name" value="urea_trans_UrtC"/>
    <property type="match status" value="1"/>
</dbReference>
<evidence type="ECO:0000256" key="4">
    <source>
        <dbReference type="ARBA" id="ARBA00022989"/>
    </source>
</evidence>
<dbReference type="InterPro" id="IPR001851">
    <property type="entry name" value="ABC_transp_permease"/>
</dbReference>
<keyword evidence="3 6" id="KW-0812">Transmembrane</keyword>
<comment type="caution">
    <text evidence="7">The sequence shown here is derived from an EMBL/GenBank/DDBJ whole genome shotgun (WGS) entry which is preliminary data.</text>
</comment>
<dbReference type="GO" id="GO:0005886">
    <property type="term" value="C:plasma membrane"/>
    <property type="evidence" value="ECO:0007669"/>
    <property type="project" value="UniProtKB-SubCell"/>
</dbReference>
<proteinExistence type="predicted"/>
<keyword evidence="5 6" id="KW-0472">Membrane</keyword>
<keyword evidence="2" id="KW-1003">Cell membrane</keyword>
<feature type="transmembrane region" description="Helical" evidence="6">
    <location>
        <begin position="30"/>
        <end position="48"/>
    </location>
</feature>
<dbReference type="EMBL" id="BJXB01000002">
    <property type="protein sequence ID" value="GEM45008.1"/>
    <property type="molecule type" value="Genomic_DNA"/>
</dbReference>
<dbReference type="InterPro" id="IPR017778">
    <property type="entry name" value="ABC_transptr_urea_perm_UrtC"/>
</dbReference>
<dbReference type="CDD" id="cd06581">
    <property type="entry name" value="TM_PBP1_LivM_like"/>
    <property type="match status" value="1"/>
</dbReference>
<feature type="transmembrane region" description="Helical" evidence="6">
    <location>
        <begin position="307"/>
        <end position="324"/>
    </location>
</feature>
<evidence type="ECO:0000256" key="6">
    <source>
        <dbReference type="SAM" id="Phobius"/>
    </source>
</evidence>
<dbReference type="OrthoDB" id="9789927at2"/>
<evidence type="ECO:0000256" key="2">
    <source>
        <dbReference type="ARBA" id="ARBA00022475"/>
    </source>
</evidence>
<comment type="subcellular location">
    <subcellularLocation>
        <location evidence="1">Cell membrane</location>
        <topology evidence="1">Multi-pass membrane protein</topology>
    </subcellularLocation>
</comment>
<reference evidence="7 8" key="1">
    <citation type="submission" date="2019-07" db="EMBL/GenBank/DDBJ databases">
        <title>Whole genome shotgun sequence of Deinococcus cellulosilyticus NBRC 106333.</title>
        <authorList>
            <person name="Hosoyama A."/>
            <person name="Uohara A."/>
            <person name="Ohji S."/>
            <person name="Ichikawa N."/>
        </authorList>
    </citation>
    <scope>NUCLEOTIDE SEQUENCE [LARGE SCALE GENOMIC DNA]</scope>
    <source>
        <strain evidence="7 8">NBRC 106333</strain>
    </source>
</reference>
<gene>
    <name evidence="7" type="ORF">DC3_06430</name>
</gene>
<keyword evidence="4 6" id="KW-1133">Transmembrane helix</keyword>
<evidence type="ECO:0000256" key="3">
    <source>
        <dbReference type="ARBA" id="ARBA00022692"/>
    </source>
</evidence>
<dbReference type="RefSeq" id="WP_146882248.1">
    <property type="nucleotide sequence ID" value="NZ_BJXB01000002.1"/>
</dbReference>
<evidence type="ECO:0000313" key="7">
    <source>
        <dbReference type="EMBL" id="GEM45008.1"/>
    </source>
</evidence>
<feature type="transmembrane region" description="Helical" evidence="6">
    <location>
        <begin position="271"/>
        <end position="295"/>
    </location>
</feature>
<dbReference type="Proteomes" id="UP000321306">
    <property type="component" value="Unassembled WGS sequence"/>
</dbReference>
<feature type="transmembrane region" description="Helical" evidence="6">
    <location>
        <begin position="185"/>
        <end position="203"/>
    </location>
</feature>
<organism evidence="7 8">
    <name type="scientific">Deinococcus cellulosilyticus (strain DSM 18568 / NBRC 106333 / KACC 11606 / 5516J-15)</name>
    <dbReference type="NCBI Taxonomy" id="1223518"/>
    <lineage>
        <taxon>Bacteria</taxon>
        <taxon>Thermotogati</taxon>
        <taxon>Deinococcota</taxon>
        <taxon>Deinococci</taxon>
        <taxon>Deinococcales</taxon>
        <taxon>Deinococcaceae</taxon>
        <taxon>Deinococcus</taxon>
    </lineage>
</organism>
<feature type="transmembrane region" description="Helical" evidence="6">
    <location>
        <begin position="60"/>
        <end position="80"/>
    </location>
</feature>
<feature type="transmembrane region" description="Helical" evidence="6">
    <location>
        <begin position="106"/>
        <end position="128"/>
    </location>
</feature>
<feature type="transmembrane region" description="Helical" evidence="6">
    <location>
        <begin position="135"/>
        <end position="153"/>
    </location>
</feature>
<accession>A0A511MXK7</accession>
<dbReference type="GO" id="GO:0015658">
    <property type="term" value="F:branched-chain amino acid transmembrane transporter activity"/>
    <property type="evidence" value="ECO:0007669"/>
    <property type="project" value="InterPro"/>
</dbReference>
<evidence type="ECO:0000313" key="8">
    <source>
        <dbReference type="Proteomes" id="UP000321306"/>
    </source>
</evidence>